<protein>
    <submittedName>
        <fullName evidence="1">Transmembrane protein</fullName>
    </submittedName>
</protein>
<dbReference type="EMBL" id="CSWP01000002">
    <property type="protein sequence ID" value="CPV41895.1"/>
    <property type="molecule type" value="Genomic_DNA"/>
</dbReference>
<organism evidence="1 2">
    <name type="scientific">Mycobacteroides abscessus</name>
    <dbReference type="NCBI Taxonomy" id="36809"/>
    <lineage>
        <taxon>Bacteria</taxon>
        <taxon>Bacillati</taxon>
        <taxon>Actinomycetota</taxon>
        <taxon>Actinomycetes</taxon>
        <taxon>Mycobacteriales</taxon>
        <taxon>Mycobacteriaceae</taxon>
        <taxon>Mycobacteroides</taxon>
    </lineage>
</organism>
<keyword evidence="1" id="KW-0472">Membrane</keyword>
<dbReference type="Pfam" id="PF11259">
    <property type="entry name" value="DUF3060"/>
    <property type="match status" value="1"/>
</dbReference>
<evidence type="ECO:0000313" key="2">
    <source>
        <dbReference type="Proteomes" id="UP000045782"/>
    </source>
</evidence>
<evidence type="ECO:0000313" key="1">
    <source>
        <dbReference type="EMBL" id="CPV41895.1"/>
    </source>
</evidence>
<reference evidence="1 2" key="1">
    <citation type="submission" date="2015-03" db="EMBL/GenBank/DDBJ databases">
        <authorList>
            <person name="Murphy D."/>
        </authorList>
    </citation>
    <scope>NUCLEOTIDE SEQUENCE [LARGE SCALE GENOMIC DNA]</scope>
    <source>
        <strain evidence="1 2">PAP088</strain>
    </source>
</reference>
<accession>A0A0U0ZKK8</accession>
<dbReference type="InterPro" id="IPR021417">
    <property type="entry name" value="DUF3060"/>
</dbReference>
<gene>
    <name evidence="1" type="ORF">ERS075579_01327</name>
</gene>
<name>A0A0U0ZKK8_9MYCO</name>
<dbReference type="Proteomes" id="UP000045782">
    <property type="component" value="Unassembled WGS sequence"/>
</dbReference>
<dbReference type="AlphaFoldDB" id="A0A0U0ZKK8"/>
<proteinExistence type="predicted"/>
<sequence>MKHVLVSAGRPMLVGVLVTAGIAALTGSHTIGPDLADNIRLAKNGDTHITQYGLVTTIDCNDSTVFVNGSQNVITALGSCYAISVQGSYNTIIADNVVNDITVYGFNQKVLYKSGEPAIIDRGRELGMMNFIDRVPG</sequence>
<keyword evidence="1" id="KW-0812">Transmembrane</keyword>